<dbReference type="AlphaFoldDB" id="A0AAD4HYC0"/>
<accession>A0AAD4HYC0</accession>
<protein>
    <submittedName>
        <fullName evidence="1">Uncharacterized protein</fullName>
    </submittedName>
</protein>
<name>A0AAD4HYC0_9PEZI</name>
<organism evidence="1 2">
    <name type="scientific">Staphylotrichum longicolle</name>
    <dbReference type="NCBI Taxonomy" id="669026"/>
    <lineage>
        <taxon>Eukaryota</taxon>
        <taxon>Fungi</taxon>
        <taxon>Dikarya</taxon>
        <taxon>Ascomycota</taxon>
        <taxon>Pezizomycotina</taxon>
        <taxon>Sordariomycetes</taxon>
        <taxon>Sordariomycetidae</taxon>
        <taxon>Sordariales</taxon>
        <taxon>Chaetomiaceae</taxon>
        <taxon>Staphylotrichum</taxon>
    </lineage>
</organism>
<dbReference type="EMBL" id="JAHCVI010000003">
    <property type="protein sequence ID" value="KAG7287220.1"/>
    <property type="molecule type" value="Genomic_DNA"/>
</dbReference>
<gene>
    <name evidence="1" type="ORF">NEMBOFW57_006726</name>
</gene>
<comment type="caution">
    <text evidence="1">The sequence shown here is derived from an EMBL/GenBank/DDBJ whole genome shotgun (WGS) entry which is preliminary data.</text>
</comment>
<sequence>MVLPICFVNIPALPSIVTWSGYPVQARLAYAPTNTNYIGGTSINKGNFQFACKSLRGKDVGDGIHTIYWEMPTAASIYMRPYTFNAGLPTSTPTYVVNPALARTTLIPTTDAYVTVTTSSTKTLSVTTSTERVATGTSTCFTTVTVAPPVSGRHLRRAGGANLWPDSAVADVDSGHDVSHGGHDNDDGDGIVMDLNERAAAATPTIGKPDFTYPPYGVTTIYVKSMSTYVWTYRPVHVSTFYQSTVTTTTSYEAWTISTVTVVGTPVSRS</sequence>
<proteinExistence type="predicted"/>
<keyword evidence="2" id="KW-1185">Reference proteome</keyword>
<reference evidence="1" key="1">
    <citation type="submission" date="2023-02" db="EMBL/GenBank/DDBJ databases">
        <authorList>
            <person name="Palmer J.M."/>
        </authorList>
    </citation>
    <scope>NUCLEOTIDE SEQUENCE</scope>
    <source>
        <strain evidence="1">FW57</strain>
    </source>
</reference>
<evidence type="ECO:0000313" key="1">
    <source>
        <dbReference type="EMBL" id="KAG7287220.1"/>
    </source>
</evidence>
<dbReference type="Proteomes" id="UP001197093">
    <property type="component" value="Unassembled WGS sequence"/>
</dbReference>
<evidence type="ECO:0000313" key="2">
    <source>
        <dbReference type="Proteomes" id="UP001197093"/>
    </source>
</evidence>